<dbReference type="EMBL" id="BGPR01240108">
    <property type="protein sequence ID" value="GBM06603.1"/>
    <property type="molecule type" value="Genomic_DNA"/>
</dbReference>
<dbReference type="AlphaFoldDB" id="A0A4Y2CQG7"/>
<accession>A0A4Y2CQG7</accession>
<name>A0A4Y2CQG7_ARAVE</name>
<protein>
    <submittedName>
        <fullName evidence="1">Uncharacterized protein</fullName>
    </submittedName>
</protein>
<organism evidence="1 2">
    <name type="scientific">Araneus ventricosus</name>
    <name type="common">Orbweaver spider</name>
    <name type="synonym">Epeira ventricosa</name>
    <dbReference type="NCBI Taxonomy" id="182803"/>
    <lineage>
        <taxon>Eukaryota</taxon>
        <taxon>Metazoa</taxon>
        <taxon>Ecdysozoa</taxon>
        <taxon>Arthropoda</taxon>
        <taxon>Chelicerata</taxon>
        <taxon>Arachnida</taxon>
        <taxon>Araneae</taxon>
        <taxon>Araneomorphae</taxon>
        <taxon>Entelegynae</taxon>
        <taxon>Araneoidea</taxon>
        <taxon>Araneidae</taxon>
        <taxon>Araneus</taxon>
    </lineage>
</organism>
<gene>
    <name evidence="1" type="ORF">AVEN_83793_1</name>
</gene>
<evidence type="ECO:0000313" key="1">
    <source>
        <dbReference type="EMBL" id="GBM06603.1"/>
    </source>
</evidence>
<reference evidence="1 2" key="1">
    <citation type="journal article" date="2019" name="Sci. Rep.">
        <title>Orb-weaving spider Araneus ventricosus genome elucidates the spidroin gene catalogue.</title>
        <authorList>
            <person name="Kono N."/>
            <person name="Nakamura H."/>
            <person name="Ohtoshi R."/>
            <person name="Moran D.A.P."/>
            <person name="Shinohara A."/>
            <person name="Yoshida Y."/>
            <person name="Fujiwara M."/>
            <person name="Mori M."/>
            <person name="Tomita M."/>
            <person name="Arakawa K."/>
        </authorList>
    </citation>
    <scope>NUCLEOTIDE SEQUENCE [LARGE SCALE GENOMIC DNA]</scope>
</reference>
<comment type="caution">
    <text evidence="1">The sequence shown here is derived from an EMBL/GenBank/DDBJ whole genome shotgun (WGS) entry which is preliminary data.</text>
</comment>
<dbReference type="Proteomes" id="UP000499080">
    <property type="component" value="Unassembled WGS sequence"/>
</dbReference>
<evidence type="ECO:0000313" key="2">
    <source>
        <dbReference type="Proteomes" id="UP000499080"/>
    </source>
</evidence>
<sequence>MGGLMRVSAHRIKRHFEVTQGLEEIKFVNLNLSQLSLVILTSRFEKKLEGYFGTDFIILNHGQMTRTASELVLQTSAPYQRAFDLLCMRRWIFSGIGYRNLELSCNEVESLPLGHCGSPVR</sequence>
<keyword evidence="2" id="KW-1185">Reference proteome</keyword>
<proteinExistence type="predicted"/>